<dbReference type="EnsemblMetazoa" id="Aqu2.1.30676_001">
    <property type="protein sequence ID" value="Aqu2.1.30676_001"/>
    <property type="gene ID" value="Aqu2.1.30676"/>
</dbReference>
<organism evidence="1">
    <name type="scientific">Amphimedon queenslandica</name>
    <name type="common">Sponge</name>
    <dbReference type="NCBI Taxonomy" id="400682"/>
    <lineage>
        <taxon>Eukaryota</taxon>
        <taxon>Metazoa</taxon>
        <taxon>Porifera</taxon>
        <taxon>Demospongiae</taxon>
        <taxon>Heteroscleromorpha</taxon>
        <taxon>Haplosclerida</taxon>
        <taxon>Niphatidae</taxon>
        <taxon>Amphimedon</taxon>
    </lineage>
</organism>
<accession>A0A1X7USP8</accession>
<protein>
    <submittedName>
        <fullName evidence="1">Uncharacterized protein</fullName>
    </submittedName>
</protein>
<sequence>MLVVFWAFYDSSSRFLIICFKLMSFTNSRFVIRSETIMLLYKGHLGYQNM</sequence>
<reference evidence="1" key="1">
    <citation type="submission" date="2017-05" db="UniProtKB">
        <authorList>
            <consortium name="EnsemblMetazoa"/>
        </authorList>
    </citation>
    <scope>IDENTIFICATION</scope>
</reference>
<evidence type="ECO:0000313" key="1">
    <source>
        <dbReference type="EnsemblMetazoa" id="Aqu2.1.30676_001"/>
    </source>
</evidence>
<dbReference type="InParanoid" id="A0A1X7USP8"/>
<dbReference type="AlphaFoldDB" id="A0A1X7USP8"/>
<proteinExistence type="predicted"/>
<name>A0A1X7USP8_AMPQE</name>